<name>A0A1E4SZQ1_9ASCO</name>
<proteinExistence type="inferred from homology"/>
<evidence type="ECO:0000259" key="6">
    <source>
        <dbReference type="PROSITE" id="PS51719"/>
    </source>
</evidence>
<dbReference type="Gene3D" id="3.40.50.300">
    <property type="entry name" value="P-loop containing nucleotide triphosphate hydrolases"/>
    <property type="match status" value="1"/>
</dbReference>
<sequence length="618" mass="69002">MSQRNSSALLRRQKDLKRGIRFTMMVCGSSGTGKTSFVNSILDQNILPHRFQYDKLQSENTVPKTITFANLSGAVTDAADYEKYFDAELSSREPGIAVTETSVEILDEDDSKLLLTIIDTPGFGDNINNEICTSEIIHFLEQQFDLVLGEETRVRRNPRFEDTRVHVCLYFITPTGHGLRELDVETMKSLSKYVNIIPVIGRADSFTKVELINFKRNIMEDIERFDIPIFQFSIDEDDDDDELIEENRYLSQLQPFAIITSDEEAEINGKKTRVRRYPWGTIDITDTSYSDFAILKSVLLGSHLQDLKDITHDFLYETYRTEKLMSVSELDEFNEEGGEGYSSRSEPPSMSNLADIANSKSMARFDVYPSNGASARKFSTDSTASTRINKDTDSLTSKLNGVNINENGNGHATDKIPVKKSSMLIDDNETIASSATKQNGSNEEPDMLPSKDDNYLFQNDDELTSMTDEKDLPPPPTTRGTDSSTPITSPRIQHSPSLSSQYSGSPSVTTKQLRKISETIPYLLKHDSLISKQQKLEELEKKSAIELSKRAADLEKKALELKLREKNLIGASGTGDGDIAASNGESNGHDQTDVTESTANDAASYEEGDDEYVDSVQT</sequence>
<feature type="compositionally biased region" description="Acidic residues" evidence="5">
    <location>
        <begin position="604"/>
        <end position="618"/>
    </location>
</feature>
<feature type="compositionally biased region" description="Polar residues" evidence="5">
    <location>
        <begin position="478"/>
        <end position="494"/>
    </location>
</feature>
<evidence type="ECO:0000256" key="5">
    <source>
        <dbReference type="SAM" id="MobiDB-lite"/>
    </source>
</evidence>
<protein>
    <recommendedName>
        <fullName evidence="6">Septin-type G domain-containing protein</fullName>
    </recommendedName>
</protein>
<feature type="compositionally biased region" description="Polar residues" evidence="5">
    <location>
        <begin position="432"/>
        <end position="442"/>
    </location>
</feature>
<dbReference type="OrthoDB" id="416553at2759"/>
<dbReference type="GO" id="GO:0005938">
    <property type="term" value="C:cell cortex"/>
    <property type="evidence" value="ECO:0007669"/>
    <property type="project" value="UniProtKB-ARBA"/>
</dbReference>
<evidence type="ECO:0000256" key="4">
    <source>
        <dbReference type="RuleBase" id="RU004560"/>
    </source>
</evidence>
<dbReference type="InterPro" id="IPR030379">
    <property type="entry name" value="G_SEPTIN_dom"/>
</dbReference>
<dbReference type="GO" id="GO:0032156">
    <property type="term" value="C:septin cytoskeleton"/>
    <property type="evidence" value="ECO:0007669"/>
    <property type="project" value="UniProtKB-ARBA"/>
</dbReference>
<dbReference type="InterPro" id="IPR027417">
    <property type="entry name" value="P-loop_NTPase"/>
</dbReference>
<evidence type="ECO:0000313" key="8">
    <source>
        <dbReference type="Proteomes" id="UP000094801"/>
    </source>
</evidence>
<dbReference type="InterPro" id="IPR016491">
    <property type="entry name" value="Septin"/>
</dbReference>
<evidence type="ECO:0000256" key="1">
    <source>
        <dbReference type="ARBA" id="ARBA00004266"/>
    </source>
</evidence>
<evidence type="ECO:0000256" key="2">
    <source>
        <dbReference type="ARBA" id="ARBA00022741"/>
    </source>
</evidence>
<evidence type="ECO:0000313" key="7">
    <source>
        <dbReference type="EMBL" id="ODV84964.1"/>
    </source>
</evidence>
<dbReference type="STRING" id="983967.A0A1E4SZQ1"/>
<dbReference type="GO" id="GO:0005525">
    <property type="term" value="F:GTP binding"/>
    <property type="evidence" value="ECO:0007669"/>
    <property type="project" value="UniProtKB-KW"/>
</dbReference>
<feature type="region of interest" description="Disordered" evidence="5">
    <location>
        <begin position="566"/>
        <end position="618"/>
    </location>
</feature>
<dbReference type="GO" id="GO:0005935">
    <property type="term" value="C:cellular bud neck"/>
    <property type="evidence" value="ECO:0007669"/>
    <property type="project" value="UniProtKB-SubCell"/>
</dbReference>
<comment type="subcellular location">
    <subcellularLocation>
        <location evidence="1">Bud neck</location>
    </subcellularLocation>
</comment>
<dbReference type="Proteomes" id="UP000094801">
    <property type="component" value="Unassembled WGS sequence"/>
</dbReference>
<dbReference type="CDD" id="cd01850">
    <property type="entry name" value="CDC_Septin"/>
    <property type="match status" value="1"/>
</dbReference>
<feature type="compositionally biased region" description="Polar residues" evidence="5">
    <location>
        <begin position="394"/>
        <end position="410"/>
    </location>
</feature>
<keyword evidence="2 4" id="KW-0547">Nucleotide-binding</keyword>
<feature type="domain" description="Septin-type G" evidence="6">
    <location>
        <begin position="18"/>
        <end position="326"/>
    </location>
</feature>
<gene>
    <name evidence="7" type="ORF">CANARDRAFT_169116</name>
</gene>
<dbReference type="PROSITE" id="PS51719">
    <property type="entry name" value="G_SEPTIN"/>
    <property type="match status" value="1"/>
</dbReference>
<comment type="similarity">
    <text evidence="4">Belongs to the TRAFAC class TrmE-Era-EngA-EngB-Septin-like GTPase superfamily. Septin GTPase family.</text>
</comment>
<keyword evidence="8" id="KW-1185">Reference proteome</keyword>
<feature type="compositionally biased region" description="Low complexity" evidence="5">
    <location>
        <begin position="495"/>
        <end position="507"/>
    </location>
</feature>
<dbReference type="PANTHER" id="PTHR18884">
    <property type="entry name" value="SEPTIN"/>
    <property type="match status" value="1"/>
</dbReference>
<reference evidence="8" key="1">
    <citation type="submission" date="2016-04" db="EMBL/GenBank/DDBJ databases">
        <title>Comparative genomics of biotechnologically important yeasts.</title>
        <authorList>
            <consortium name="DOE Joint Genome Institute"/>
            <person name="Riley R."/>
            <person name="Haridas S."/>
            <person name="Wolfe K.H."/>
            <person name="Lopes M.R."/>
            <person name="Hittinger C.T."/>
            <person name="Goker M."/>
            <person name="Salamov A."/>
            <person name="Wisecaver J."/>
            <person name="Long T.M."/>
            <person name="Aerts A.L."/>
            <person name="Barry K."/>
            <person name="Choi C."/>
            <person name="Clum A."/>
            <person name="Coughlan A.Y."/>
            <person name="Deshpande S."/>
            <person name="Douglass A.P."/>
            <person name="Hanson S.J."/>
            <person name="Klenk H.-P."/>
            <person name="Labutti K."/>
            <person name="Lapidus A."/>
            <person name="Lindquist E."/>
            <person name="Lipzen A."/>
            <person name="Meier-Kolthoff J.P."/>
            <person name="Ohm R.A."/>
            <person name="Otillar R.P."/>
            <person name="Pangilinan J."/>
            <person name="Peng Y."/>
            <person name="Rokas A."/>
            <person name="Rosa C.A."/>
            <person name="Scheuner C."/>
            <person name="Sibirny A.A."/>
            <person name="Slot J.C."/>
            <person name="Stielow J.B."/>
            <person name="Sun H."/>
            <person name="Kurtzman C.P."/>
            <person name="Blackwell M."/>
            <person name="Grigoriev I.V."/>
            <person name="Jeffries T.W."/>
        </authorList>
    </citation>
    <scope>NUCLEOTIDE SEQUENCE [LARGE SCALE GENOMIC DNA]</scope>
    <source>
        <strain evidence="8">NRRL YB-2248</strain>
    </source>
</reference>
<keyword evidence="3 4" id="KW-0342">GTP-binding</keyword>
<dbReference type="AlphaFoldDB" id="A0A1E4SZQ1"/>
<accession>A0A1E4SZQ1</accession>
<dbReference type="EMBL" id="KV453854">
    <property type="protein sequence ID" value="ODV84964.1"/>
    <property type="molecule type" value="Genomic_DNA"/>
</dbReference>
<feature type="region of interest" description="Disordered" evidence="5">
    <location>
        <begin position="376"/>
        <end position="418"/>
    </location>
</feature>
<feature type="region of interest" description="Disordered" evidence="5">
    <location>
        <begin position="432"/>
        <end position="510"/>
    </location>
</feature>
<organism evidence="7 8">
    <name type="scientific">[Candida] arabinofermentans NRRL YB-2248</name>
    <dbReference type="NCBI Taxonomy" id="983967"/>
    <lineage>
        <taxon>Eukaryota</taxon>
        <taxon>Fungi</taxon>
        <taxon>Dikarya</taxon>
        <taxon>Ascomycota</taxon>
        <taxon>Saccharomycotina</taxon>
        <taxon>Pichiomycetes</taxon>
        <taxon>Pichiales</taxon>
        <taxon>Pichiaceae</taxon>
        <taxon>Ogataea</taxon>
        <taxon>Ogataea/Candida clade</taxon>
    </lineage>
</organism>
<evidence type="ECO:0000256" key="3">
    <source>
        <dbReference type="ARBA" id="ARBA00023134"/>
    </source>
</evidence>
<dbReference type="Pfam" id="PF00735">
    <property type="entry name" value="Septin"/>
    <property type="match status" value="1"/>
</dbReference>
<dbReference type="SUPFAM" id="SSF52540">
    <property type="entry name" value="P-loop containing nucleoside triphosphate hydrolases"/>
    <property type="match status" value="1"/>
</dbReference>